<dbReference type="Proteomes" id="UP000639772">
    <property type="component" value="Chromosome 3"/>
</dbReference>
<protein>
    <submittedName>
        <fullName evidence="2">Uncharacterized protein</fullName>
    </submittedName>
</protein>
<keyword evidence="1" id="KW-0472">Membrane</keyword>
<reference evidence="2 3" key="1">
    <citation type="journal article" date="2020" name="Nat. Food">
        <title>A phased Vanilla planifolia genome enables genetic improvement of flavour and production.</title>
        <authorList>
            <person name="Hasing T."/>
            <person name="Tang H."/>
            <person name="Brym M."/>
            <person name="Khazi F."/>
            <person name="Huang T."/>
            <person name="Chambers A.H."/>
        </authorList>
    </citation>
    <scope>NUCLEOTIDE SEQUENCE [LARGE SCALE GENOMIC DNA]</scope>
    <source>
        <tissue evidence="2">Leaf</tissue>
    </source>
</reference>
<keyword evidence="1" id="KW-1133">Transmembrane helix</keyword>
<proteinExistence type="predicted"/>
<name>A0A835RGT5_VANPL</name>
<organism evidence="2 3">
    <name type="scientific">Vanilla planifolia</name>
    <name type="common">Vanilla</name>
    <dbReference type="NCBI Taxonomy" id="51239"/>
    <lineage>
        <taxon>Eukaryota</taxon>
        <taxon>Viridiplantae</taxon>
        <taxon>Streptophyta</taxon>
        <taxon>Embryophyta</taxon>
        <taxon>Tracheophyta</taxon>
        <taxon>Spermatophyta</taxon>
        <taxon>Magnoliopsida</taxon>
        <taxon>Liliopsida</taxon>
        <taxon>Asparagales</taxon>
        <taxon>Orchidaceae</taxon>
        <taxon>Vanilloideae</taxon>
        <taxon>Vanilleae</taxon>
        <taxon>Vanilla</taxon>
    </lineage>
</organism>
<evidence type="ECO:0000313" key="2">
    <source>
        <dbReference type="EMBL" id="KAG0490183.1"/>
    </source>
</evidence>
<dbReference type="AlphaFoldDB" id="A0A835RGT5"/>
<keyword evidence="1" id="KW-0812">Transmembrane</keyword>
<evidence type="ECO:0000313" key="3">
    <source>
        <dbReference type="Proteomes" id="UP000639772"/>
    </source>
</evidence>
<dbReference type="EMBL" id="JADCNM010000003">
    <property type="protein sequence ID" value="KAG0490183.1"/>
    <property type="molecule type" value="Genomic_DNA"/>
</dbReference>
<feature type="transmembrane region" description="Helical" evidence="1">
    <location>
        <begin position="6"/>
        <end position="30"/>
    </location>
</feature>
<sequence>MAGEVSFVSLALIGVLATFTAIFVSLLIIFTFRHRHHLFGPASLRPDDIESQPKTIHGVVEGKTGGDGEKCTSASCLTGIHAGGRQTPDSKQRSPFEMDETVMISGHRWQNLEGSEAGGGRWDWTAALLWWAAEKDYVISA</sequence>
<gene>
    <name evidence="2" type="ORF">HPP92_007046</name>
</gene>
<accession>A0A835RGT5</accession>
<evidence type="ECO:0000256" key="1">
    <source>
        <dbReference type="SAM" id="Phobius"/>
    </source>
</evidence>
<comment type="caution">
    <text evidence="2">The sequence shown here is derived from an EMBL/GenBank/DDBJ whole genome shotgun (WGS) entry which is preliminary data.</text>
</comment>